<evidence type="ECO:0000256" key="2">
    <source>
        <dbReference type="ARBA" id="ARBA00004613"/>
    </source>
</evidence>
<dbReference type="PRINTS" id="PR01005">
    <property type="entry name" value="FLGHOOKAP1"/>
</dbReference>
<evidence type="ECO:0000259" key="8">
    <source>
        <dbReference type="Pfam" id="PF06429"/>
    </source>
</evidence>
<dbReference type="PANTHER" id="PTHR30033:SF1">
    <property type="entry name" value="FLAGELLAR HOOK-ASSOCIATED PROTEIN 1"/>
    <property type="match status" value="1"/>
</dbReference>
<evidence type="ECO:0000313" key="11">
    <source>
        <dbReference type="Proteomes" id="UP000052052"/>
    </source>
</evidence>
<dbReference type="AlphaFoldDB" id="A0A0R0CN89"/>
<evidence type="ECO:0000313" key="10">
    <source>
        <dbReference type="EMBL" id="KRG71008.1"/>
    </source>
</evidence>
<comment type="caution">
    <text evidence="10">The sequence shown here is derived from an EMBL/GenBank/DDBJ whole genome shotgun (WGS) entry which is preliminary data.</text>
</comment>
<proteinExistence type="inferred from homology"/>
<dbReference type="InterPro" id="IPR001444">
    <property type="entry name" value="Flag_bb_rod_N"/>
</dbReference>
<keyword evidence="11" id="KW-1185">Reference proteome</keyword>
<keyword evidence="10" id="KW-0966">Cell projection</keyword>
<dbReference type="GO" id="GO:0009424">
    <property type="term" value="C:bacterial-type flagellum hook"/>
    <property type="evidence" value="ECO:0007669"/>
    <property type="project" value="InterPro"/>
</dbReference>
<evidence type="ECO:0000256" key="3">
    <source>
        <dbReference type="ARBA" id="ARBA00009677"/>
    </source>
</evidence>
<keyword evidence="5" id="KW-0964">Secreted</keyword>
<dbReference type="EMBL" id="LDJL01000004">
    <property type="protein sequence ID" value="KRG71008.1"/>
    <property type="molecule type" value="Genomic_DNA"/>
</dbReference>
<evidence type="ECO:0000256" key="4">
    <source>
        <dbReference type="ARBA" id="ARBA00016244"/>
    </source>
</evidence>
<sequence>MSNLLATGSSALLAFQRALSTVSHNVANLNTPGYSRQRTEFAARDGTYFGYGYQGNGVQITDVRRMADSLATSRLLDSTGELSRLQQLSVMSSRIDVLFSETATGISAPWSGFFDSVSALSSNAAGSADRESMLAQANALATRFRQLDSHLDSLDGEVNQGLVAGVSEVNRLATEIAQLNGRIGSNSAHASGDLLDRRDYLVSQLVGFTGGNAIAQDGGQLNVFTAGGQPLVVGTAASKLVTTTDPYRPDRLQLALETSGQRVNLDQRAMGGQMGGLLEFRSTVLDPALAELGRIAVSMAQTFNTGHKAGVDQYGQMGADLFNIPAPRVAAHAGNSGSAVVQASVADLASFTGGNVLLRYDGSAWQASNPDTGAAIALSGSGTATDPWQVNGVSLVLASGTPATNDRFLLQPSAGAAGAISVAITDPARIAAATPVRSSAGLGNTGSGKLSGLAVNDASNPSLRDSVDIEFLDAGQYTIDGAGPFAYSAGQSISYNGWSITLDAAPAAGDSFTISATGANSSDNGNALALAALDDARILNGGSLTLNGAIGGLTTMVGSAARQADYSAEAQQAIQDQAQAARDSVSGVNLDEEAADLMRLQQAYQAAAQIVSAADNTFQTLLSAVRR</sequence>
<organism evidence="10 11">
    <name type="scientific">Pseudoxanthomonas dokdonensis</name>
    <dbReference type="NCBI Taxonomy" id="344882"/>
    <lineage>
        <taxon>Bacteria</taxon>
        <taxon>Pseudomonadati</taxon>
        <taxon>Pseudomonadota</taxon>
        <taxon>Gammaproteobacteria</taxon>
        <taxon>Lysobacterales</taxon>
        <taxon>Lysobacteraceae</taxon>
        <taxon>Pseudoxanthomonas</taxon>
    </lineage>
</organism>
<evidence type="ECO:0000256" key="6">
    <source>
        <dbReference type="ARBA" id="ARBA00023143"/>
    </source>
</evidence>
<keyword evidence="6" id="KW-0975">Bacterial flagellum</keyword>
<comment type="similarity">
    <text evidence="3">Belongs to the flagella basal body rod proteins family.</text>
</comment>
<dbReference type="SUPFAM" id="SSF64518">
    <property type="entry name" value="Phase 1 flagellin"/>
    <property type="match status" value="2"/>
</dbReference>
<dbReference type="Proteomes" id="UP000052052">
    <property type="component" value="Unassembled WGS sequence"/>
</dbReference>
<feature type="domain" description="Flagellar hook-associated protein FlgK helical" evidence="9">
    <location>
        <begin position="93"/>
        <end position="322"/>
    </location>
</feature>
<dbReference type="Pfam" id="PF06429">
    <property type="entry name" value="Flg_bbr_C"/>
    <property type="match status" value="1"/>
</dbReference>
<dbReference type="GO" id="GO:0044780">
    <property type="term" value="P:bacterial-type flagellum assembly"/>
    <property type="evidence" value="ECO:0007669"/>
    <property type="project" value="InterPro"/>
</dbReference>
<feature type="domain" description="Flagellar basal body rod protein N-terminal" evidence="7">
    <location>
        <begin position="5"/>
        <end position="34"/>
    </location>
</feature>
<dbReference type="STRING" id="344882.ABB29_04070"/>
<dbReference type="Pfam" id="PF22638">
    <property type="entry name" value="FlgK_D1"/>
    <property type="match status" value="1"/>
</dbReference>
<dbReference type="GO" id="GO:0005198">
    <property type="term" value="F:structural molecule activity"/>
    <property type="evidence" value="ECO:0007669"/>
    <property type="project" value="InterPro"/>
</dbReference>
<dbReference type="RefSeq" id="WP_057657333.1">
    <property type="nucleotide sequence ID" value="NZ_LDJL01000004.1"/>
</dbReference>
<reference evidence="10 11" key="1">
    <citation type="submission" date="2015-05" db="EMBL/GenBank/DDBJ databases">
        <title>Genome sequencing and analysis of members of genus Stenotrophomonas.</title>
        <authorList>
            <person name="Patil P.P."/>
            <person name="Midha S."/>
            <person name="Patil P.B."/>
        </authorList>
    </citation>
    <scope>NUCLEOTIDE SEQUENCE [LARGE SCALE GENOMIC DNA]</scope>
    <source>
        <strain evidence="10 11">DSM 21858</strain>
    </source>
</reference>
<feature type="domain" description="Flagellar basal-body/hook protein C-terminal" evidence="8">
    <location>
        <begin position="585"/>
        <end position="623"/>
    </location>
</feature>
<comment type="subcellular location">
    <subcellularLocation>
        <location evidence="1">Bacterial flagellum</location>
    </subcellularLocation>
    <subcellularLocation>
        <location evidence="2">Secreted</location>
    </subcellularLocation>
</comment>
<gene>
    <name evidence="10" type="primary">flgK</name>
    <name evidence="10" type="ORF">ABB29_04070</name>
</gene>
<dbReference type="PATRIC" id="fig|344882.3.peg.2143"/>
<name>A0A0R0CN89_9GAMM</name>
<dbReference type="OrthoDB" id="9802553at2"/>
<accession>A0A0R0CN89</accession>
<dbReference type="InterPro" id="IPR002371">
    <property type="entry name" value="FlgK"/>
</dbReference>
<keyword evidence="10" id="KW-0282">Flagellum</keyword>
<dbReference type="Pfam" id="PF00460">
    <property type="entry name" value="Flg_bb_rod"/>
    <property type="match status" value="1"/>
</dbReference>
<protein>
    <recommendedName>
        <fullName evidence="4">Flagellar hook-associated protein 1</fullName>
    </recommendedName>
</protein>
<dbReference type="GO" id="GO:0005576">
    <property type="term" value="C:extracellular region"/>
    <property type="evidence" value="ECO:0007669"/>
    <property type="project" value="UniProtKB-SubCell"/>
</dbReference>
<evidence type="ECO:0000259" key="9">
    <source>
        <dbReference type="Pfam" id="PF22638"/>
    </source>
</evidence>
<evidence type="ECO:0000259" key="7">
    <source>
        <dbReference type="Pfam" id="PF00460"/>
    </source>
</evidence>
<dbReference type="NCBIfam" id="TIGR02492">
    <property type="entry name" value="flgK_ends"/>
    <property type="match status" value="1"/>
</dbReference>
<keyword evidence="10" id="KW-0969">Cilium</keyword>
<evidence type="ECO:0000256" key="5">
    <source>
        <dbReference type="ARBA" id="ARBA00022525"/>
    </source>
</evidence>
<dbReference type="PANTHER" id="PTHR30033">
    <property type="entry name" value="FLAGELLAR HOOK-ASSOCIATED PROTEIN 1"/>
    <property type="match status" value="1"/>
</dbReference>
<dbReference type="InterPro" id="IPR053927">
    <property type="entry name" value="FlgK_helical"/>
</dbReference>
<dbReference type="InterPro" id="IPR010930">
    <property type="entry name" value="Flg_bb/hook_C_dom"/>
</dbReference>
<evidence type="ECO:0000256" key="1">
    <source>
        <dbReference type="ARBA" id="ARBA00004365"/>
    </source>
</evidence>